<proteinExistence type="predicted"/>
<name>A0ABQ2RWX3_9DEIO</name>
<dbReference type="EMBL" id="BMQM01000045">
    <property type="protein sequence ID" value="GGR73776.1"/>
    <property type="molecule type" value="Genomic_DNA"/>
</dbReference>
<dbReference type="Proteomes" id="UP000634308">
    <property type="component" value="Unassembled WGS sequence"/>
</dbReference>
<evidence type="ECO:0000313" key="1">
    <source>
        <dbReference type="EMBL" id="GGR73776.1"/>
    </source>
</evidence>
<sequence length="279" mass="29575">MSNLGSAVISTFDSLTPDLDELYKAHRERNLDEFTGGQSLAVMASGAVSGAIPGLHLVGAAADIAFLMNRMAVCCYGIGAIKCHQSLGDNFLEREDFALILALWSGDEDITKVVTNKVGADLVGVGGAKLALKSLSKGLGHQFGVIAGNQLAGKVGAKVGAKIGAKAGAKFAAGWVPILGGIVGAGVNSYFLSEISQAGKRFYDFKVDYVQTHHVETARTFDRIPSQESTVATALQIEKTSGSIDFIDELKKLGELREKSIISDHEFEILKADIFKRLA</sequence>
<gene>
    <name evidence="1" type="ORF">GCM10008959_38860</name>
</gene>
<comment type="caution">
    <text evidence="1">The sequence shown here is derived from an EMBL/GenBank/DDBJ whole genome shotgun (WGS) entry which is preliminary data.</text>
</comment>
<protein>
    <submittedName>
        <fullName evidence="1">Uncharacterized protein</fullName>
    </submittedName>
</protein>
<organism evidence="1 2">
    <name type="scientific">Deinococcus seoulensis</name>
    <dbReference type="NCBI Taxonomy" id="1837379"/>
    <lineage>
        <taxon>Bacteria</taxon>
        <taxon>Thermotogati</taxon>
        <taxon>Deinococcota</taxon>
        <taxon>Deinococci</taxon>
        <taxon>Deinococcales</taxon>
        <taxon>Deinococcaceae</taxon>
        <taxon>Deinococcus</taxon>
    </lineage>
</organism>
<evidence type="ECO:0000313" key="2">
    <source>
        <dbReference type="Proteomes" id="UP000634308"/>
    </source>
</evidence>
<accession>A0ABQ2RWX3</accession>
<keyword evidence="2" id="KW-1185">Reference proteome</keyword>
<reference evidence="2" key="1">
    <citation type="journal article" date="2019" name="Int. J. Syst. Evol. Microbiol.">
        <title>The Global Catalogue of Microorganisms (GCM) 10K type strain sequencing project: providing services to taxonomists for standard genome sequencing and annotation.</title>
        <authorList>
            <consortium name="The Broad Institute Genomics Platform"/>
            <consortium name="The Broad Institute Genome Sequencing Center for Infectious Disease"/>
            <person name="Wu L."/>
            <person name="Ma J."/>
        </authorList>
    </citation>
    <scope>NUCLEOTIDE SEQUENCE [LARGE SCALE GENOMIC DNA]</scope>
    <source>
        <strain evidence="2">JCM 31404</strain>
    </source>
</reference>
<dbReference type="RefSeq" id="WP_189066647.1">
    <property type="nucleotide sequence ID" value="NZ_BMQM01000045.1"/>
</dbReference>